<protein>
    <submittedName>
        <fullName evidence="1">Uncharacterized protein</fullName>
    </submittedName>
</protein>
<evidence type="ECO:0000313" key="2">
    <source>
        <dbReference type="Proteomes" id="UP001062846"/>
    </source>
</evidence>
<dbReference type="Proteomes" id="UP001062846">
    <property type="component" value="Chromosome 1"/>
</dbReference>
<accession>A0ACC0Q044</accession>
<evidence type="ECO:0000313" key="1">
    <source>
        <dbReference type="EMBL" id="KAI8570632.1"/>
    </source>
</evidence>
<reference evidence="1" key="1">
    <citation type="submission" date="2022-02" db="EMBL/GenBank/DDBJ databases">
        <title>Plant Genome Project.</title>
        <authorList>
            <person name="Zhang R.-G."/>
        </authorList>
    </citation>
    <scope>NUCLEOTIDE SEQUENCE</scope>
    <source>
        <strain evidence="1">AT1</strain>
    </source>
</reference>
<keyword evidence="2" id="KW-1185">Reference proteome</keyword>
<proteinExistence type="predicted"/>
<name>A0ACC0Q044_RHOML</name>
<sequence length="94" mass="10558">MKILKMQEDVGVIVYKIMAALREGFPSSLSLVVISLAKERALRICNWFRPWWLFYGPVFGRGSGGIHAKAADVGADIVGKVERNIPEDDPRIMR</sequence>
<organism evidence="1 2">
    <name type="scientific">Rhododendron molle</name>
    <name type="common">Chinese azalea</name>
    <name type="synonym">Azalea mollis</name>
    <dbReference type="NCBI Taxonomy" id="49168"/>
    <lineage>
        <taxon>Eukaryota</taxon>
        <taxon>Viridiplantae</taxon>
        <taxon>Streptophyta</taxon>
        <taxon>Embryophyta</taxon>
        <taxon>Tracheophyta</taxon>
        <taxon>Spermatophyta</taxon>
        <taxon>Magnoliopsida</taxon>
        <taxon>eudicotyledons</taxon>
        <taxon>Gunneridae</taxon>
        <taxon>Pentapetalae</taxon>
        <taxon>asterids</taxon>
        <taxon>Ericales</taxon>
        <taxon>Ericaceae</taxon>
        <taxon>Ericoideae</taxon>
        <taxon>Rhodoreae</taxon>
        <taxon>Rhododendron</taxon>
    </lineage>
</organism>
<gene>
    <name evidence="1" type="ORF">RHMOL_Rhmol01G0051000</name>
</gene>
<dbReference type="EMBL" id="CM046388">
    <property type="protein sequence ID" value="KAI8570632.1"/>
    <property type="molecule type" value="Genomic_DNA"/>
</dbReference>
<comment type="caution">
    <text evidence="1">The sequence shown here is derived from an EMBL/GenBank/DDBJ whole genome shotgun (WGS) entry which is preliminary data.</text>
</comment>